<comment type="subcellular location">
    <subcellularLocation>
        <location evidence="1">Nucleus</location>
    </subcellularLocation>
</comment>
<evidence type="ECO:0000313" key="7">
    <source>
        <dbReference type="Proteomes" id="UP001220324"/>
    </source>
</evidence>
<gene>
    <name evidence="6" type="ORF">N7494_010367</name>
</gene>
<comment type="caution">
    <text evidence="6">The sequence shown here is derived from an EMBL/GenBank/DDBJ whole genome shotgun (WGS) entry which is preliminary data.</text>
</comment>
<dbReference type="AlphaFoldDB" id="A0AAD6G921"/>
<keyword evidence="7" id="KW-1185">Reference proteome</keyword>
<dbReference type="Proteomes" id="UP001220324">
    <property type="component" value="Unassembled WGS sequence"/>
</dbReference>
<dbReference type="CDD" id="cd12148">
    <property type="entry name" value="fungal_TF_MHR"/>
    <property type="match status" value="1"/>
</dbReference>
<dbReference type="PANTHER" id="PTHR31001:SF53">
    <property type="entry name" value="ZN(II)2CYS6 TRANSCRIPTION FACTOR (EUROFUNG)"/>
    <property type="match status" value="1"/>
</dbReference>
<sequence>MCEMRSNEQVGPMHLSSFTDKNSQLRISDINSYVNPQPIQDATSVSIRGSQSALKRRRLSQCEYLGMTSHFTLFQESTDNLAISLPHEERANVNIQDPISNTIPIESDAVRRGAHILQLLTNLPIYQRITEASIKMTQESGVLSKPVIELTFKSLQGFAGSQSSNDFSVLLSRSREIFGLFSSPIPIHSSVSITDFMSSMSCRWEIIGLAFSCLGVATALPGDWDSIVEGKLVGSRQNLGELALSATETCLSFCNEAGVLNDAVSWLISQRLFLATLVHGDRDYRAWRALGDLSTIIFTLGLNQPPCDEDAPFWLVETRKRVMGSAFCSDKQLATFLGRPPRISWRFCDITLPLDLSFDDIIAEPEVRDRAISKLDADGWNTENNDTQAVWLRAYLIMGPVRESILELSLNQQGKNLPAKIKELLQQSHQAWLSLPPFLHRPQDYATYGLDFKQSVYLQLHLDYLYDQFLLFRILSKRQNTWSPDLVKVSHEILSEVLLLIESRVRSMRLTPELSWVISFFGLPSAGVLSIELVRRASQQSIDPSDPSSSAQSFSRSRVIQDLSIFTSYLRTIVQSHEGNYGICQQARETIGRVLDFILSSETAQPAPLNMNSIVTDPHSPSTTDMANILDYNYYISHLDNWQFDLPDTLQMF</sequence>
<evidence type="ECO:0000313" key="6">
    <source>
        <dbReference type="EMBL" id="KAJ5523717.1"/>
    </source>
</evidence>
<dbReference type="SMART" id="SM00906">
    <property type="entry name" value="Fungal_trans"/>
    <property type="match status" value="1"/>
</dbReference>
<evidence type="ECO:0000256" key="4">
    <source>
        <dbReference type="ARBA" id="ARBA00023242"/>
    </source>
</evidence>
<keyword evidence="2" id="KW-0805">Transcription regulation</keyword>
<evidence type="ECO:0000259" key="5">
    <source>
        <dbReference type="SMART" id="SM00906"/>
    </source>
</evidence>
<keyword evidence="4" id="KW-0539">Nucleus</keyword>
<dbReference type="InterPro" id="IPR050613">
    <property type="entry name" value="Sec_Metabolite_Reg"/>
</dbReference>
<dbReference type="GO" id="GO:0008270">
    <property type="term" value="F:zinc ion binding"/>
    <property type="evidence" value="ECO:0007669"/>
    <property type="project" value="InterPro"/>
</dbReference>
<dbReference type="PANTHER" id="PTHR31001">
    <property type="entry name" value="UNCHARACTERIZED TRANSCRIPTIONAL REGULATORY PROTEIN"/>
    <property type="match status" value="1"/>
</dbReference>
<dbReference type="GO" id="GO:0005634">
    <property type="term" value="C:nucleus"/>
    <property type="evidence" value="ECO:0007669"/>
    <property type="project" value="UniProtKB-SubCell"/>
</dbReference>
<dbReference type="InterPro" id="IPR007219">
    <property type="entry name" value="XnlR_reg_dom"/>
</dbReference>
<evidence type="ECO:0000256" key="2">
    <source>
        <dbReference type="ARBA" id="ARBA00023015"/>
    </source>
</evidence>
<name>A0AAD6G921_9EURO</name>
<accession>A0AAD6G921</accession>
<reference evidence="6 7" key="1">
    <citation type="journal article" date="2023" name="IMA Fungus">
        <title>Comparative genomic study of the Penicillium genus elucidates a diverse pangenome and 15 lateral gene transfer events.</title>
        <authorList>
            <person name="Petersen C."/>
            <person name="Sorensen T."/>
            <person name="Nielsen M.R."/>
            <person name="Sondergaard T.E."/>
            <person name="Sorensen J.L."/>
            <person name="Fitzpatrick D.A."/>
            <person name="Frisvad J.C."/>
            <person name="Nielsen K.L."/>
        </authorList>
    </citation>
    <scope>NUCLEOTIDE SEQUENCE [LARGE SCALE GENOMIC DNA]</scope>
    <source>
        <strain evidence="6 7">IBT 35679</strain>
    </source>
</reference>
<dbReference type="Pfam" id="PF04082">
    <property type="entry name" value="Fungal_trans"/>
    <property type="match status" value="1"/>
</dbReference>
<dbReference type="GO" id="GO:0006351">
    <property type="term" value="P:DNA-templated transcription"/>
    <property type="evidence" value="ECO:0007669"/>
    <property type="project" value="InterPro"/>
</dbReference>
<protein>
    <recommendedName>
        <fullName evidence="5">Xylanolytic transcriptional activator regulatory domain-containing protein</fullName>
    </recommendedName>
</protein>
<evidence type="ECO:0000256" key="3">
    <source>
        <dbReference type="ARBA" id="ARBA00023163"/>
    </source>
</evidence>
<dbReference type="GO" id="GO:0003677">
    <property type="term" value="F:DNA binding"/>
    <property type="evidence" value="ECO:0007669"/>
    <property type="project" value="InterPro"/>
</dbReference>
<organism evidence="6 7">
    <name type="scientific">Penicillium frequentans</name>
    <dbReference type="NCBI Taxonomy" id="3151616"/>
    <lineage>
        <taxon>Eukaryota</taxon>
        <taxon>Fungi</taxon>
        <taxon>Dikarya</taxon>
        <taxon>Ascomycota</taxon>
        <taxon>Pezizomycotina</taxon>
        <taxon>Eurotiomycetes</taxon>
        <taxon>Eurotiomycetidae</taxon>
        <taxon>Eurotiales</taxon>
        <taxon>Aspergillaceae</taxon>
        <taxon>Penicillium</taxon>
    </lineage>
</organism>
<evidence type="ECO:0000256" key="1">
    <source>
        <dbReference type="ARBA" id="ARBA00004123"/>
    </source>
</evidence>
<dbReference type="EMBL" id="JAQIZZ010000008">
    <property type="protein sequence ID" value="KAJ5523717.1"/>
    <property type="molecule type" value="Genomic_DNA"/>
</dbReference>
<keyword evidence="3" id="KW-0804">Transcription</keyword>
<proteinExistence type="predicted"/>
<feature type="domain" description="Xylanolytic transcriptional activator regulatory" evidence="5">
    <location>
        <begin position="286"/>
        <end position="359"/>
    </location>
</feature>